<dbReference type="PROSITE" id="PS50011">
    <property type="entry name" value="PROTEIN_KINASE_DOM"/>
    <property type="match status" value="1"/>
</dbReference>
<feature type="domain" description="Protein kinase" evidence="7">
    <location>
        <begin position="13"/>
        <end position="283"/>
    </location>
</feature>
<dbReference type="PANTHER" id="PTHR24345">
    <property type="entry name" value="SERINE/THREONINE-PROTEIN KINASE PLK"/>
    <property type="match status" value="1"/>
</dbReference>
<dbReference type="AlphaFoldDB" id="A0A4Q9PHU9"/>
<feature type="binding site" evidence="6">
    <location>
        <position position="47"/>
    </location>
    <ligand>
        <name>ATP</name>
        <dbReference type="ChEBI" id="CHEBI:30616"/>
    </ligand>
</feature>
<proteinExistence type="predicted"/>
<evidence type="ECO:0000256" key="5">
    <source>
        <dbReference type="ARBA" id="ARBA00022840"/>
    </source>
</evidence>
<evidence type="ECO:0000256" key="4">
    <source>
        <dbReference type="ARBA" id="ARBA00022777"/>
    </source>
</evidence>
<dbReference type="EMBL" id="ML145215">
    <property type="protein sequence ID" value="TBU53392.1"/>
    <property type="molecule type" value="Genomic_DNA"/>
</dbReference>
<keyword evidence="9" id="KW-1185">Reference proteome</keyword>
<evidence type="ECO:0000256" key="6">
    <source>
        <dbReference type="PROSITE-ProRule" id="PRU10141"/>
    </source>
</evidence>
<dbReference type="InterPro" id="IPR017441">
    <property type="entry name" value="Protein_kinase_ATP_BS"/>
</dbReference>
<keyword evidence="1" id="KW-0723">Serine/threonine-protein kinase</keyword>
<reference evidence="8 9" key="1">
    <citation type="submission" date="2019-01" db="EMBL/GenBank/DDBJ databases">
        <title>Draft genome sequences of three monokaryotic isolates of the white-rot basidiomycete fungus Dichomitus squalens.</title>
        <authorList>
            <consortium name="DOE Joint Genome Institute"/>
            <person name="Lopez S.C."/>
            <person name="Andreopoulos B."/>
            <person name="Pangilinan J."/>
            <person name="Lipzen A."/>
            <person name="Riley R."/>
            <person name="Ahrendt S."/>
            <person name="Ng V."/>
            <person name="Barry K."/>
            <person name="Daum C."/>
            <person name="Grigoriev I.V."/>
            <person name="Hilden K.S."/>
            <person name="Makela M.R."/>
            <person name="de Vries R.P."/>
        </authorList>
    </citation>
    <scope>NUCLEOTIDE SEQUENCE [LARGE SCALE GENOMIC DNA]</scope>
    <source>
        <strain evidence="8 9">CBS 464.89</strain>
    </source>
</reference>
<gene>
    <name evidence="8" type="ORF">BD310DRAFT_860283</name>
</gene>
<evidence type="ECO:0000256" key="3">
    <source>
        <dbReference type="ARBA" id="ARBA00022741"/>
    </source>
</evidence>
<keyword evidence="5 6" id="KW-0067">ATP-binding</keyword>
<accession>A0A4Q9PHU9</accession>
<keyword evidence="3 6" id="KW-0547">Nucleotide-binding</keyword>
<dbReference type="InterPro" id="IPR000719">
    <property type="entry name" value="Prot_kinase_dom"/>
</dbReference>
<dbReference type="GO" id="GO:0005524">
    <property type="term" value="F:ATP binding"/>
    <property type="evidence" value="ECO:0007669"/>
    <property type="project" value="UniProtKB-UniRule"/>
</dbReference>
<dbReference type="InterPro" id="IPR011009">
    <property type="entry name" value="Kinase-like_dom_sf"/>
</dbReference>
<dbReference type="SUPFAM" id="SSF56112">
    <property type="entry name" value="Protein kinase-like (PK-like)"/>
    <property type="match status" value="1"/>
</dbReference>
<keyword evidence="4 8" id="KW-0418">Kinase</keyword>
<dbReference type="SMART" id="SM00220">
    <property type="entry name" value="S_TKc"/>
    <property type="match status" value="1"/>
</dbReference>
<dbReference type="GO" id="GO:0004674">
    <property type="term" value="F:protein serine/threonine kinase activity"/>
    <property type="evidence" value="ECO:0007669"/>
    <property type="project" value="UniProtKB-KW"/>
</dbReference>
<keyword evidence="2" id="KW-0808">Transferase</keyword>
<dbReference type="PANTHER" id="PTHR24345:SF91">
    <property type="entry name" value="SERINE_THREONINE-PROTEIN KINASE PLK4"/>
    <property type="match status" value="1"/>
</dbReference>
<evidence type="ECO:0000313" key="8">
    <source>
        <dbReference type="EMBL" id="TBU53392.1"/>
    </source>
</evidence>
<evidence type="ECO:0000256" key="1">
    <source>
        <dbReference type="ARBA" id="ARBA00022527"/>
    </source>
</evidence>
<sequence>MPNFNGCVIARRYELVQQLGRGGFGVVYQAIDHGVAIDSDEQYVAVKIMQKAGRNEADLAALKQEVILHGIATTCSDGVVQLIDAFEDDAYCYIILELCRGGDLYDHITKNTYQGNDELLRRAFISLVDAVQAIHDAKIAHRDLKPANVLSNEDGSELYLADFGMATTEPVISEFGHGTSHFMSLECIGELTAQQPYDPYLSDIWAMGVILFAMITRTNPWSKATIKDDDFCEFLMDPDYLFFAHPISSGAHAIIREMLQPDPTQRISLRNLRQAILSLDTFFRQMCQFEYVVHEHERITIPPPAINPMLATPKSEFKSTNKAPEIDILDAASGPAARVAQNCSAGSAVDISSTTTSQLGCHDPDCSSCSSSRASSGASDAENVGTPEGIIPTMAINTGAVMMAGTHHKVVRGDHGLQNVPFVPAQVAMAQYGVPQAQYFPIFVPAYPVYYVNPNAYPYH</sequence>
<evidence type="ECO:0000259" key="7">
    <source>
        <dbReference type="PROSITE" id="PS50011"/>
    </source>
</evidence>
<dbReference type="PROSITE" id="PS00107">
    <property type="entry name" value="PROTEIN_KINASE_ATP"/>
    <property type="match status" value="1"/>
</dbReference>
<name>A0A4Q9PHU9_9APHY</name>
<dbReference type="GO" id="GO:0005634">
    <property type="term" value="C:nucleus"/>
    <property type="evidence" value="ECO:0007669"/>
    <property type="project" value="TreeGrafter"/>
</dbReference>
<evidence type="ECO:0000313" key="9">
    <source>
        <dbReference type="Proteomes" id="UP000292082"/>
    </source>
</evidence>
<dbReference type="STRING" id="114155.A0A4Q9PHU9"/>
<dbReference type="Proteomes" id="UP000292082">
    <property type="component" value="Unassembled WGS sequence"/>
</dbReference>
<organism evidence="8 9">
    <name type="scientific">Dichomitus squalens</name>
    <dbReference type="NCBI Taxonomy" id="114155"/>
    <lineage>
        <taxon>Eukaryota</taxon>
        <taxon>Fungi</taxon>
        <taxon>Dikarya</taxon>
        <taxon>Basidiomycota</taxon>
        <taxon>Agaricomycotina</taxon>
        <taxon>Agaricomycetes</taxon>
        <taxon>Polyporales</taxon>
        <taxon>Polyporaceae</taxon>
        <taxon>Dichomitus</taxon>
    </lineage>
</organism>
<dbReference type="Gene3D" id="1.10.510.10">
    <property type="entry name" value="Transferase(Phosphotransferase) domain 1"/>
    <property type="match status" value="1"/>
</dbReference>
<evidence type="ECO:0000256" key="2">
    <source>
        <dbReference type="ARBA" id="ARBA00022679"/>
    </source>
</evidence>
<protein>
    <submittedName>
        <fullName evidence="8">Kinase-like domain-containing protein</fullName>
    </submittedName>
</protein>
<dbReference type="Pfam" id="PF00069">
    <property type="entry name" value="Pkinase"/>
    <property type="match status" value="1"/>
</dbReference>